<dbReference type="EMBL" id="JBHRSM010000023">
    <property type="protein sequence ID" value="MFC3087024.1"/>
    <property type="molecule type" value="Genomic_DNA"/>
</dbReference>
<evidence type="ECO:0000313" key="4">
    <source>
        <dbReference type="Proteomes" id="UP001595445"/>
    </source>
</evidence>
<dbReference type="InterPro" id="IPR018376">
    <property type="entry name" value="Enoyl-CoA_hyd/isom_CS"/>
</dbReference>
<name>A0ABV7DXN6_9RHOB</name>
<dbReference type="InterPro" id="IPR029045">
    <property type="entry name" value="ClpP/crotonase-like_dom_sf"/>
</dbReference>
<proteinExistence type="inferred from homology"/>
<dbReference type="PANTHER" id="PTHR11941">
    <property type="entry name" value="ENOYL-COA HYDRATASE-RELATED"/>
    <property type="match status" value="1"/>
</dbReference>
<dbReference type="PROSITE" id="PS00166">
    <property type="entry name" value="ENOYL_COA_HYDRATASE"/>
    <property type="match status" value="1"/>
</dbReference>
<comment type="caution">
    <text evidence="3">The sequence shown here is derived from an EMBL/GenBank/DDBJ whole genome shotgun (WGS) entry which is preliminary data.</text>
</comment>
<dbReference type="CDD" id="cd06558">
    <property type="entry name" value="crotonase-like"/>
    <property type="match status" value="1"/>
</dbReference>
<evidence type="ECO:0000256" key="1">
    <source>
        <dbReference type="ARBA" id="ARBA00005254"/>
    </source>
</evidence>
<dbReference type="PANTHER" id="PTHR11941:SF124">
    <property type="entry name" value="ENOYL-COA HYDRATASE ECHA13-RELATED"/>
    <property type="match status" value="1"/>
</dbReference>
<keyword evidence="4" id="KW-1185">Reference proteome</keyword>
<dbReference type="Proteomes" id="UP001595445">
    <property type="component" value="Unassembled WGS sequence"/>
</dbReference>
<accession>A0ABV7DXN6</accession>
<evidence type="ECO:0000256" key="2">
    <source>
        <dbReference type="RuleBase" id="RU003707"/>
    </source>
</evidence>
<reference evidence="4" key="1">
    <citation type="journal article" date="2019" name="Int. J. Syst. Evol. Microbiol.">
        <title>The Global Catalogue of Microorganisms (GCM) 10K type strain sequencing project: providing services to taxonomists for standard genome sequencing and annotation.</title>
        <authorList>
            <consortium name="The Broad Institute Genomics Platform"/>
            <consortium name="The Broad Institute Genome Sequencing Center for Infectious Disease"/>
            <person name="Wu L."/>
            <person name="Ma J."/>
        </authorList>
    </citation>
    <scope>NUCLEOTIDE SEQUENCE [LARGE SCALE GENOMIC DNA]</scope>
    <source>
        <strain evidence="4">KCTC 62102</strain>
    </source>
</reference>
<dbReference type="RefSeq" id="WP_386003979.1">
    <property type="nucleotide sequence ID" value="NZ_JBHRSM010000023.1"/>
</dbReference>
<organism evidence="3 4">
    <name type="scientific">Tabrizicola soli</name>
    <dbReference type="NCBI Taxonomy" id="2185115"/>
    <lineage>
        <taxon>Bacteria</taxon>
        <taxon>Pseudomonadati</taxon>
        <taxon>Pseudomonadota</taxon>
        <taxon>Alphaproteobacteria</taxon>
        <taxon>Rhodobacterales</taxon>
        <taxon>Paracoccaceae</taxon>
        <taxon>Tabrizicola</taxon>
    </lineage>
</organism>
<dbReference type="Gene3D" id="3.90.226.10">
    <property type="entry name" value="2-enoyl-CoA Hydratase, Chain A, domain 1"/>
    <property type="match status" value="1"/>
</dbReference>
<comment type="similarity">
    <text evidence="1 2">Belongs to the enoyl-CoA hydratase/isomerase family.</text>
</comment>
<dbReference type="Pfam" id="PF00378">
    <property type="entry name" value="ECH_1"/>
    <property type="match status" value="1"/>
</dbReference>
<protein>
    <submittedName>
        <fullName evidence="3">Enoyl-CoA hydratase/isomerase family protein</fullName>
    </submittedName>
</protein>
<dbReference type="InterPro" id="IPR001753">
    <property type="entry name" value="Enoyl-CoA_hydra/iso"/>
</dbReference>
<evidence type="ECO:0000313" key="3">
    <source>
        <dbReference type="EMBL" id="MFC3087024.1"/>
    </source>
</evidence>
<dbReference type="SUPFAM" id="SSF52096">
    <property type="entry name" value="ClpP/crotonase"/>
    <property type="match status" value="1"/>
</dbReference>
<sequence length="107" mass="11543">MVEGLHRAMDRAETDPEVRVILISGAGKPFSAGFDLGSMEEEPDREATRAMLQADFDVILRFWNSPKPTISAVQGYVLGGGFELAMACDVTIAAEDAIFGNPGRIAR</sequence>
<gene>
    <name evidence="3" type="ORF">ACFOD6_13305</name>
</gene>